<dbReference type="AlphaFoldDB" id="E1TDU2"/>
<dbReference type="EMBL" id="CP002218">
    <property type="protein sequence ID" value="ADN60044.1"/>
    <property type="molecule type" value="Genomic_DNA"/>
</dbReference>
<protein>
    <submittedName>
        <fullName evidence="1">Uncharacterized protein</fullName>
    </submittedName>
</protein>
<proteinExistence type="predicted"/>
<dbReference type="OrthoDB" id="9024530at2"/>
<dbReference type="HOGENOM" id="CLU_190502_0_0_4"/>
<reference evidence="1" key="1">
    <citation type="submission" date="2010-09" db="EMBL/GenBank/DDBJ databases">
        <title>Complete sequence of chromosome2 of Burkholderia sp. CCGE1003.</title>
        <authorList>
            <consortium name="US DOE Joint Genome Institute"/>
            <person name="Lucas S."/>
            <person name="Copeland A."/>
            <person name="Lapidus A."/>
            <person name="Cheng J.-F."/>
            <person name="Bruce D."/>
            <person name="Goodwin L."/>
            <person name="Pitluck S."/>
            <person name="Daligault H."/>
            <person name="Davenport K."/>
            <person name="Detter J.C."/>
            <person name="Han C."/>
            <person name="Tapia R."/>
            <person name="Land M."/>
            <person name="Hauser L."/>
            <person name="Jeffries C."/>
            <person name="Kyrpides N."/>
            <person name="Ivanova N."/>
            <person name="Ovchinnikova G."/>
            <person name="Martinez-Romero E."/>
            <person name="Rogel M.A."/>
            <person name="Auchtung J."/>
            <person name="Tiedje J.M."/>
            <person name="Woyke T."/>
        </authorList>
    </citation>
    <scope>NUCLEOTIDE SEQUENCE</scope>
    <source>
        <strain evidence="1">CCGE1003</strain>
    </source>
</reference>
<sequence length="80" mass="9151">MSYQNLDREIAHLELVFGRLSVNDSLPLSYWDSRLRELSDAPLMPAQRARVARLAATLAALREPEEAVCDMPPSRWKEAR</sequence>
<dbReference type="KEGG" id="bgf:BC1003_4108"/>
<organism evidence="1">
    <name type="scientific">Burkholderia sp. (strain CCGE1003)</name>
    <dbReference type="NCBI Taxonomy" id="640512"/>
    <lineage>
        <taxon>Bacteria</taxon>
        <taxon>Pseudomonadati</taxon>
        <taxon>Pseudomonadota</taxon>
        <taxon>Betaproteobacteria</taxon>
        <taxon>Burkholderiales</taxon>
        <taxon>Burkholderiaceae</taxon>
        <taxon>Burkholderia</taxon>
    </lineage>
</organism>
<accession>E1TDU2</accession>
<dbReference type="eggNOG" id="ENOG50316K0">
    <property type="taxonomic scope" value="Bacteria"/>
</dbReference>
<evidence type="ECO:0000313" key="1">
    <source>
        <dbReference type="EMBL" id="ADN60044.1"/>
    </source>
</evidence>
<name>E1TDU2_BURSG</name>
<gene>
    <name evidence="1" type="ordered locus">BC1003_4108</name>
</gene>